<proteinExistence type="predicted"/>
<keyword evidence="2" id="KW-1185">Reference proteome</keyword>
<reference evidence="1" key="1">
    <citation type="submission" date="2022-06" db="EMBL/GenBank/DDBJ databases">
        <title>Rothia sp. isolated from sandalwood seedling.</title>
        <authorList>
            <person name="Tuikhar N."/>
            <person name="Kirdat K."/>
            <person name="Thorat V."/>
            <person name="Swetha P."/>
            <person name="Padma S."/>
            <person name="Sundararaj R."/>
            <person name="Yadav A."/>
        </authorList>
    </citation>
    <scope>NUCLEOTIDE SEQUENCE</scope>
    <source>
        <strain evidence="1">AR01</strain>
    </source>
</reference>
<accession>A0A9X2HJF5</accession>
<dbReference type="AlphaFoldDB" id="A0A9X2HJF5"/>
<dbReference type="RefSeq" id="WP_254166475.1">
    <property type="nucleotide sequence ID" value="NZ_JANAFB010000017.1"/>
</dbReference>
<comment type="caution">
    <text evidence="1">The sequence shown here is derived from an EMBL/GenBank/DDBJ whole genome shotgun (WGS) entry which is preliminary data.</text>
</comment>
<evidence type="ECO:0000313" key="2">
    <source>
        <dbReference type="Proteomes" id="UP001139502"/>
    </source>
</evidence>
<evidence type="ECO:0000313" key="1">
    <source>
        <dbReference type="EMBL" id="MCP3426003.1"/>
    </source>
</evidence>
<name>A0A9X2HJF5_9MICC</name>
<dbReference type="EMBL" id="JANAFB010000017">
    <property type="protein sequence ID" value="MCP3426003.1"/>
    <property type="molecule type" value="Genomic_DNA"/>
</dbReference>
<sequence length="56" mass="6264">MNPTGPGLEIIPLLAILAATIPVLVHDLTGESSPFEEDPLAVYARWWRRLTRGRRP</sequence>
<protein>
    <submittedName>
        <fullName evidence="1">Uncharacterized protein</fullName>
    </submittedName>
</protein>
<dbReference type="Proteomes" id="UP001139502">
    <property type="component" value="Unassembled WGS sequence"/>
</dbReference>
<gene>
    <name evidence="1" type="ORF">NBM05_08310</name>
</gene>
<organism evidence="1 2">
    <name type="scientific">Rothia santali</name>
    <dbReference type="NCBI Taxonomy" id="2949643"/>
    <lineage>
        <taxon>Bacteria</taxon>
        <taxon>Bacillati</taxon>
        <taxon>Actinomycetota</taxon>
        <taxon>Actinomycetes</taxon>
        <taxon>Micrococcales</taxon>
        <taxon>Micrococcaceae</taxon>
        <taxon>Rothia</taxon>
    </lineage>
</organism>